<comment type="caution">
    <text evidence="2">The sequence shown here is derived from an EMBL/GenBank/DDBJ whole genome shotgun (WGS) entry which is preliminary data.</text>
</comment>
<keyword evidence="3" id="KW-1185">Reference proteome</keyword>
<evidence type="ECO:0000313" key="2">
    <source>
        <dbReference type="EMBL" id="MBE7942381.1"/>
    </source>
</evidence>
<dbReference type="EMBL" id="JADDOJ010000095">
    <property type="protein sequence ID" value="MBE7942381.1"/>
    <property type="molecule type" value="Genomic_DNA"/>
</dbReference>
<protein>
    <submittedName>
        <fullName evidence="2">Flp family type IVb pilin</fullName>
    </submittedName>
</protein>
<organism evidence="2 3">
    <name type="scientific">Ramlibacter aquaticus</name>
    <dbReference type="NCBI Taxonomy" id="2780094"/>
    <lineage>
        <taxon>Bacteria</taxon>
        <taxon>Pseudomonadati</taxon>
        <taxon>Pseudomonadota</taxon>
        <taxon>Betaproteobacteria</taxon>
        <taxon>Burkholderiales</taxon>
        <taxon>Comamonadaceae</taxon>
        <taxon>Ramlibacter</taxon>
    </lineage>
</organism>
<evidence type="ECO:0000313" key="3">
    <source>
        <dbReference type="Proteomes" id="UP000715965"/>
    </source>
</evidence>
<proteinExistence type="predicted"/>
<gene>
    <name evidence="2" type="ORF">IM725_17565</name>
</gene>
<dbReference type="RefSeq" id="WP_193781934.1">
    <property type="nucleotide sequence ID" value="NZ_JADDOJ010000095.1"/>
</dbReference>
<accession>A0ABR9SJ33</accession>
<sequence length="67" mass="6907">MQHITKAIAAFVREDNGSEVVEYALIIAVVSIGLVVALGDASSGIRSSFATLVTRVTTCFTAGSTCS</sequence>
<reference evidence="2 3" key="1">
    <citation type="submission" date="2020-10" db="EMBL/GenBank/DDBJ databases">
        <title>Draft genome of Ramlibacter aquaticus LMG 30558.</title>
        <authorList>
            <person name="Props R."/>
        </authorList>
    </citation>
    <scope>NUCLEOTIDE SEQUENCE [LARGE SCALE GENOMIC DNA]</scope>
    <source>
        <strain evidence="2 3">LMG 30558</strain>
    </source>
</reference>
<keyword evidence="1" id="KW-0472">Membrane</keyword>
<keyword evidence="1" id="KW-1133">Transmembrane helix</keyword>
<feature type="transmembrane region" description="Helical" evidence="1">
    <location>
        <begin position="20"/>
        <end position="39"/>
    </location>
</feature>
<dbReference type="Proteomes" id="UP000715965">
    <property type="component" value="Unassembled WGS sequence"/>
</dbReference>
<evidence type="ECO:0000256" key="1">
    <source>
        <dbReference type="SAM" id="Phobius"/>
    </source>
</evidence>
<name>A0ABR9SJ33_9BURK</name>
<keyword evidence="1" id="KW-0812">Transmembrane</keyword>